<dbReference type="SUPFAM" id="SSF53756">
    <property type="entry name" value="UDP-Glycosyltransferase/glycogen phosphorylase"/>
    <property type="match status" value="1"/>
</dbReference>
<name>A0ABS6XAE5_9BACT</name>
<accession>A0ABS6XAE5</accession>
<proteinExistence type="predicted"/>
<protein>
    <submittedName>
        <fullName evidence="1">Glycosyltransferase</fullName>
    </submittedName>
</protein>
<keyword evidence="2" id="KW-1185">Reference proteome</keyword>
<dbReference type="Gene3D" id="3.40.50.2000">
    <property type="entry name" value="Glycogen Phosphorylase B"/>
    <property type="match status" value="1"/>
</dbReference>
<dbReference type="Proteomes" id="UP000774935">
    <property type="component" value="Unassembled WGS sequence"/>
</dbReference>
<evidence type="ECO:0000313" key="2">
    <source>
        <dbReference type="Proteomes" id="UP000774935"/>
    </source>
</evidence>
<organism evidence="1 2">
    <name type="scientific">Pontibacter populi</name>
    <dbReference type="NCBI Taxonomy" id="890055"/>
    <lineage>
        <taxon>Bacteria</taxon>
        <taxon>Pseudomonadati</taxon>
        <taxon>Bacteroidota</taxon>
        <taxon>Cytophagia</taxon>
        <taxon>Cytophagales</taxon>
        <taxon>Hymenobacteraceae</taxon>
        <taxon>Pontibacter</taxon>
    </lineage>
</organism>
<sequence length="374" mass="42383">MSEKRILLASLLKPVNDTRMYGKLGLSLCKLPNTRVHIAGFTAPAPAALPINMQLHPIFSFKRLSLGRLTAQQKFWKLLQTIKPDLLIVCTHELLLPACLYARNYKCSVIYDIRENYSLNLTAQDAYNPILKRVLAAGVRNIEKLTAPTIEHFFLAEQSYAQELTFISNRYTILENKYKPAANYSLPATPVRLNPERLKLLYSGTIAGIYGVFEAVELAEQFHQFNPQVTLNIIGYCAHTPTLQKLKQTIADKPYITLTGGEQLVPHPEILQAIATHDVGLLPYQPNPSTFRCIPTKLYEYMGYGLPILMQQNPIWDNLLNKAEAGLTINFNNYSLKSLLQTLYQSYFYKTGIPSDIFWQSEEEKLLQVVGSIL</sequence>
<dbReference type="EMBL" id="JAHWXQ010000002">
    <property type="protein sequence ID" value="MBW3364841.1"/>
    <property type="molecule type" value="Genomic_DNA"/>
</dbReference>
<evidence type="ECO:0000313" key="1">
    <source>
        <dbReference type="EMBL" id="MBW3364841.1"/>
    </source>
</evidence>
<dbReference type="RefSeq" id="WP_199109384.1">
    <property type="nucleotide sequence ID" value="NZ_JAHWXQ010000002.1"/>
</dbReference>
<reference evidence="1 2" key="1">
    <citation type="submission" date="2021-07" db="EMBL/GenBank/DDBJ databases">
        <authorList>
            <person name="Kim M.K."/>
        </authorList>
    </citation>
    <scope>NUCLEOTIDE SEQUENCE [LARGE SCALE GENOMIC DNA]</scope>
    <source>
        <strain evidence="1 2">HLY7-15</strain>
    </source>
</reference>
<gene>
    <name evidence="1" type="ORF">KYK27_07295</name>
</gene>
<comment type="caution">
    <text evidence="1">The sequence shown here is derived from an EMBL/GenBank/DDBJ whole genome shotgun (WGS) entry which is preliminary data.</text>
</comment>